<dbReference type="InterPro" id="IPR029058">
    <property type="entry name" value="AB_hydrolase_fold"/>
</dbReference>
<comment type="similarity">
    <text evidence="1">Belongs to the peptidase S10 family.</text>
</comment>
<protein>
    <submittedName>
        <fullName evidence="3">Uncharacterized protein</fullName>
    </submittedName>
</protein>
<feature type="region of interest" description="Disordered" evidence="2">
    <location>
        <begin position="1"/>
        <end position="21"/>
    </location>
</feature>
<dbReference type="Gene3D" id="3.40.50.11320">
    <property type="match status" value="1"/>
</dbReference>
<keyword evidence="4" id="KW-1185">Reference proteome</keyword>
<proteinExistence type="inferred from homology"/>
<evidence type="ECO:0000313" key="3">
    <source>
        <dbReference type="EMBL" id="RXH72733.1"/>
    </source>
</evidence>
<accession>A0A498HV06</accession>
<dbReference type="EMBL" id="RDQH01000341">
    <property type="protein sequence ID" value="RXH72733.1"/>
    <property type="molecule type" value="Genomic_DNA"/>
</dbReference>
<evidence type="ECO:0000256" key="1">
    <source>
        <dbReference type="ARBA" id="ARBA00009431"/>
    </source>
</evidence>
<organism evidence="3 4">
    <name type="scientific">Malus domestica</name>
    <name type="common">Apple</name>
    <name type="synonym">Pyrus malus</name>
    <dbReference type="NCBI Taxonomy" id="3750"/>
    <lineage>
        <taxon>Eukaryota</taxon>
        <taxon>Viridiplantae</taxon>
        <taxon>Streptophyta</taxon>
        <taxon>Embryophyta</taxon>
        <taxon>Tracheophyta</taxon>
        <taxon>Spermatophyta</taxon>
        <taxon>Magnoliopsida</taxon>
        <taxon>eudicotyledons</taxon>
        <taxon>Gunneridae</taxon>
        <taxon>Pentapetalae</taxon>
        <taxon>rosids</taxon>
        <taxon>fabids</taxon>
        <taxon>Rosales</taxon>
        <taxon>Rosaceae</taxon>
        <taxon>Amygdaloideae</taxon>
        <taxon>Maleae</taxon>
        <taxon>Malus</taxon>
    </lineage>
</organism>
<dbReference type="SUPFAM" id="SSF53474">
    <property type="entry name" value="alpha/beta-Hydrolases"/>
    <property type="match status" value="1"/>
</dbReference>
<dbReference type="PANTHER" id="PTHR11802:SF470">
    <property type="entry name" value="CARBOXYPEPTIDASE"/>
    <property type="match status" value="1"/>
</dbReference>
<dbReference type="InterPro" id="IPR001563">
    <property type="entry name" value="Peptidase_S10"/>
</dbReference>
<dbReference type="Gene3D" id="3.40.50.1820">
    <property type="entry name" value="alpha/beta hydrolase"/>
    <property type="match status" value="1"/>
</dbReference>
<reference evidence="3 4" key="1">
    <citation type="submission" date="2018-10" db="EMBL/GenBank/DDBJ databases">
        <title>A high-quality apple genome assembly.</title>
        <authorList>
            <person name="Hu J."/>
        </authorList>
    </citation>
    <scope>NUCLEOTIDE SEQUENCE [LARGE SCALE GENOMIC DNA]</scope>
    <source>
        <strain evidence="4">cv. HFTH1</strain>
        <tissue evidence="3">Young leaf</tissue>
    </source>
</reference>
<sequence length="488" mass="55111">MQRQPNRQPQESRKSANPPRTDLWDIFNVAEGQFSPVYVGVQHGLKEADKIGSLPGQPQGYVTVDQKAGRAFFHYFVESPQDSSTKPLVLWLNGGPGCSSFGYRAMEELGPFRVNSGRMTLFRNDYAWNNGNYKNYVNFSNFFHRTGTRDLLGVTSDSWVLIFKHNVDKRTAEDSYKFLINWLERFPQYKSRDFFNTNPGISSLLERAMLIGNAWIDDSTGELGIHDYAWTHGMNSDETSAGIHKYCDFSSGNSSSACDKYQSQAREELGNIDIYNIYASLCKTISEATKSLPKSSVDDFDPCSDNYVETYLNLPEVQAALRVIPTEWSACGYIYFWTTLCLNGTLKYALQQGLPGANFITLKIWMDGQPNNHSTHDKAADSKGDKFMDIQVKPFTPEIFHVKYATRSGDTDGRVPVTSSRCPINYTLKLPLQTPWRPWYPNGQVGGYVAAYKGLTFITIRGAGHINRSDHLPSSHLFFRGSFHLPPN</sequence>
<dbReference type="Gene3D" id="6.10.250.940">
    <property type="match status" value="1"/>
</dbReference>
<dbReference type="PANTHER" id="PTHR11802">
    <property type="entry name" value="SERINE PROTEASE FAMILY S10 SERINE CARBOXYPEPTIDASE"/>
    <property type="match status" value="1"/>
</dbReference>
<name>A0A498HV06_MALDO</name>
<dbReference type="Proteomes" id="UP000290289">
    <property type="component" value="Chromosome 15"/>
</dbReference>
<dbReference type="STRING" id="3750.A0A498HV06"/>
<evidence type="ECO:0000256" key="2">
    <source>
        <dbReference type="SAM" id="MobiDB-lite"/>
    </source>
</evidence>
<comment type="caution">
    <text evidence="3">The sequence shown here is derived from an EMBL/GenBank/DDBJ whole genome shotgun (WGS) entry which is preliminary data.</text>
</comment>
<dbReference type="GO" id="GO:0006508">
    <property type="term" value="P:proteolysis"/>
    <property type="evidence" value="ECO:0007669"/>
    <property type="project" value="InterPro"/>
</dbReference>
<evidence type="ECO:0000313" key="4">
    <source>
        <dbReference type="Proteomes" id="UP000290289"/>
    </source>
</evidence>
<gene>
    <name evidence="3" type="ORF">DVH24_012417</name>
</gene>
<dbReference type="GO" id="GO:0005773">
    <property type="term" value="C:vacuole"/>
    <property type="evidence" value="ECO:0007669"/>
    <property type="project" value="TreeGrafter"/>
</dbReference>
<dbReference type="GO" id="GO:0004185">
    <property type="term" value="F:serine-type carboxypeptidase activity"/>
    <property type="evidence" value="ECO:0007669"/>
    <property type="project" value="InterPro"/>
</dbReference>
<dbReference type="Pfam" id="PF00450">
    <property type="entry name" value="Peptidase_S10"/>
    <property type="match status" value="4"/>
</dbReference>
<dbReference type="AlphaFoldDB" id="A0A498HV06"/>